<dbReference type="Gene3D" id="3.40.190.10">
    <property type="entry name" value="Periplasmic binding protein-like II"/>
    <property type="match status" value="2"/>
</dbReference>
<dbReference type="InterPro" id="IPR036390">
    <property type="entry name" value="WH_DNA-bd_sf"/>
</dbReference>
<reference evidence="8 9" key="1">
    <citation type="submission" date="2017-04" db="EMBL/GenBank/DDBJ databases">
        <title>Complete genome sequences of Rhizobium genomic linages associated to common bean (phaseolus vulgaris).</title>
        <authorList>
            <person name="Santamaria R.I."/>
            <person name="Bustos P."/>
            <person name="Perez-Carrascal O."/>
            <person name="Martinez-Flores I."/>
            <person name="Juarez S."/>
            <person name="Lozano L."/>
            <person name="Miranda F."/>
            <person name="Vinuesa P."/>
            <person name="Martinez-Romero E."/>
            <person name="Cevallos M.A."/>
            <person name="Romero D."/>
            <person name="Davila G."/>
            <person name="Gonzalez V."/>
        </authorList>
    </citation>
    <scope>NUCLEOTIDE SEQUENCE [LARGE SCALE GENOMIC DNA]</scope>
    <source>
        <strain evidence="8 9">NXC12</strain>
        <plasmid evidence="9">pretnxc12e</plasmid>
    </source>
</reference>
<gene>
    <name evidence="8" type="ORF">NXC12_PE00015</name>
</gene>
<dbReference type="InterPro" id="IPR000847">
    <property type="entry name" value="LysR_HTH_N"/>
</dbReference>
<dbReference type="PANTHER" id="PTHR30118">
    <property type="entry name" value="HTH-TYPE TRANSCRIPTIONAL REGULATOR LEUO-RELATED"/>
    <property type="match status" value="1"/>
</dbReference>
<dbReference type="Pfam" id="PF00126">
    <property type="entry name" value="HTH_1"/>
    <property type="match status" value="1"/>
</dbReference>
<evidence type="ECO:0000256" key="2">
    <source>
        <dbReference type="ARBA" id="ARBA00022458"/>
    </source>
</evidence>
<sequence length="331" mass="36431">MNFSALDLNLLRVFDAMMAELSTVRAGERVGLSQPAVSSALGRLRALLDDELFVREGNQMMPTARALELRQPIRQALAGMEEALATNAAFDPTTSTRSFVLIGSDYFSSLLMPPLAARVAKTAPFVTLQMIDHASSEVFEMLRDGRADIVIDRSLEPPEWVISRKLFQSWLVCIAKRGHPLLASHGICPGDAIPADVFCAVPHVLRSADGSRTGTIDPALARLGLARRVMVTVPHFQAVALAVEASEMLGSIPVHFARMLTGRLMLDVFRPPMDSPKMDVTMYWLRRFDRDPGSVWLRDQIAHALSAPEPPWFPIATEPDHKRLEAGSARA</sequence>
<dbReference type="Pfam" id="PF03466">
    <property type="entry name" value="LysR_substrate"/>
    <property type="match status" value="1"/>
</dbReference>
<comment type="similarity">
    <text evidence="1">Belongs to the LysR transcriptional regulatory family.</text>
</comment>
<evidence type="ECO:0000256" key="6">
    <source>
        <dbReference type="ARBA" id="ARBA00023163"/>
    </source>
</evidence>
<dbReference type="InterPro" id="IPR037402">
    <property type="entry name" value="YidZ_PBP2"/>
</dbReference>
<dbReference type="SUPFAM" id="SSF46785">
    <property type="entry name" value="Winged helix' DNA-binding domain"/>
    <property type="match status" value="1"/>
</dbReference>
<evidence type="ECO:0000313" key="9">
    <source>
        <dbReference type="Proteomes" id="UP000194159"/>
    </source>
</evidence>
<dbReference type="PROSITE" id="PS50931">
    <property type="entry name" value="HTH_LYSR"/>
    <property type="match status" value="1"/>
</dbReference>
<evidence type="ECO:0000259" key="7">
    <source>
        <dbReference type="PROSITE" id="PS50931"/>
    </source>
</evidence>
<keyword evidence="8" id="KW-0614">Plasmid</keyword>
<name>A0AAN1END9_RHIET</name>
<evidence type="ECO:0000256" key="3">
    <source>
        <dbReference type="ARBA" id="ARBA00023015"/>
    </source>
</evidence>
<feature type="domain" description="HTH lysR-type" evidence="7">
    <location>
        <begin position="6"/>
        <end position="63"/>
    </location>
</feature>
<dbReference type="PANTHER" id="PTHR30118:SF15">
    <property type="entry name" value="TRANSCRIPTIONAL REGULATORY PROTEIN"/>
    <property type="match status" value="1"/>
</dbReference>
<keyword evidence="3" id="KW-0805">Transcription regulation</keyword>
<dbReference type="CDD" id="cd08417">
    <property type="entry name" value="PBP2_Nitroaromatics_like"/>
    <property type="match status" value="1"/>
</dbReference>
<evidence type="ECO:0000256" key="5">
    <source>
        <dbReference type="ARBA" id="ARBA00023159"/>
    </source>
</evidence>
<dbReference type="Proteomes" id="UP000194159">
    <property type="component" value="Plasmid pRetNXC12e"/>
</dbReference>
<dbReference type="InterPro" id="IPR036388">
    <property type="entry name" value="WH-like_DNA-bd_sf"/>
</dbReference>
<dbReference type="PRINTS" id="PR00039">
    <property type="entry name" value="HTHLYSR"/>
</dbReference>
<dbReference type="AlphaFoldDB" id="A0AAN1END9"/>
<organism evidence="8 9">
    <name type="scientific">Rhizobium etli</name>
    <dbReference type="NCBI Taxonomy" id="29449"/>
    <lineage>
        <taxon>Bacteria</taxon>
        <taxon>Pseudomonadati</taxon>
        <taxon>Pseudomonadota</taxon>
        <taxon>Alphaproteobacteria</taxon>
        <taxon>Hyphomicrobiales</taxon>
        <taxon>Rhizobiaceae</taxon>
        <taxon>Rhizobium/Agrobacterium group</taxon>
        <taxon>Rhizobium</taxon>
    </lineage>
</organism>
<dbReference type="EMBL" id="CP020911">
    <property type="protein sequence ID" value="ARQ13618.1"/>
    <property type="molecule type" value="Genomic_DNA"/>
</dbReference>
<protein>
    <submittedName>
        <fullName evidence="8">LysR family transcriptional regulator protein</fullName>
    </submittedName>
</protein>
<evidence type="ECO:0000313" key="8">
    <source>
        <dbReference type="EMBL" id="ARQ13618.1"/>
    </source>
</evidence>
<keyword evidence="2" id="KW-0536">Nodulation</keyword>
<dbReference type="InterPro" id="IPR005119">
    <property type="entry name" value="LysR_subst-bd"/>
</dbReference>
<dbReference type="InterPro" id="IPR050389">
    <property type="entry name" value="LysR-type_TF"/>
</dbReference>
<dbReference type="RefSeq" id="WP_042119940.1">
    <property type="nucleotide sequence ID" value="NZ_CP020911.1"/>
</dbReference>
<evidence type="ECO:0000256" key="1">
    <source>
        <dbReference type="ARBA" id="ARBA00009437"/>
    </source>
</evidence>
<accession>A0AAN1END9</accession>
<keyword evidence="6" id="KW-0804">Transcription</keyword>
<keyword evidence="5" id="KW-0010">Activator</keyword>
<dbReference type="Gene3D" id="1.10.10.10">
    <property type="entry name" value="Winged helix-like DNA-binding domain superfamily/Winged helix DNA-binding domain"/>
    <property type="match status" value="1"/>
</dbReference>
<proteinExistence type="inferred from homology"/>
<evidence type="ECO:0000256" key="4">
    <source>
        <dbReference type="ARBA" id="ARBA00023125"/>
    </source>
</evidence>
<dbReference type="GO" id="GO:0003677">
    <property type="term" value="F:DNA binding"/>
    <property type="evidence" value="ECO:0007669"/>
    <property type="project" value="UniProtKB-KW"/>
</dbReference>
<dbReference type="SUPFAM" id="SSF53850">
    <property type="entry name" value="Periplasmic binding protein-like II"/>
    <property type="match status" value="1"/>
</dbReference>
<dbReference type="GO" id="GO:0003700">
    <property type="term" value="F:DNA-binding transcription factor activity"/>
    <property type="evidence" value="ECO:0007669"/>
    <property type="project" value="InterPro"/>
</dbReference>
<geneLocation type="plasmid" evidence="9">
    <name>pretnxc12e</name>
</geneLocation>
<keyword evidence="4" id="KW-0238">DNA-binding</keyword>